<keyword evidence="1" id="KW-0812">Transmembrane</keyword>
<gene>
    <name evidence="2" type="ORF">QN243_18240</name>
</gene>
<evidence type="ECO:0000313" key="2">
    <source>
        <dbReference type="EMBL" id="WOS40307.1"/>
    </source>
</evidence>
<keyword evidence="1" id="KW-1133">Transmembrane helix</keyword>
<keyword evidence="3" id="KW-1185">Reference proteome</keyword>
<sequence length="491" mass="54044">MPTAPQPPSSGAMHLAKRFLLPWLALTLFLGAFYHWSGLNIQTFRAESGLFIAWAYSGDLAHFVDAHIYASYGGHYTPLYFAAELLQARLFSTSEHLWFWRQMLLLGLLGTALASLTRTTLEALGNGRSVAQVAGYLLAVVFLLQPAIAEMVTWPFMAGQFLCMACAAMGLRYLIRASGFRDERALLWAMAWSYASMHFLGVGFVISITALISCCVLMWSQRLAPRHWRTICIFAVLTALHGAMMTRGVPTPELAIPVSTLVKRFGALYMGLVHGGLQSLWASGRFRWPDVDAFPVDAVYGLALLAALLAAAIAMAQRARAQYRPSLMLASIVVGFPTLALALFSALPVLRTKGTLDPHSLDGYLFGTRYLIFATFFAYLPISALVGLVARKLGKPMLVPLLILSLGSAAGTVAFIRITVPQIWPYLLTPSDVLWANVVKEAATQQKAQGYVKDRPLSELDHEFNPPMHMFTPLIERDLGCRKCIQVESKP</sequence>
<dbReference type="Proteomes" id="UP001302020">
    <property type="component" value="Chromosome"/>
</dbReference>
<proteinExistence type="predicted"/>
<feature type="transmembrane region" description="Helical" evidence="1">
    <location>
        <begin position="129"/>
        <end position="148"/>
    </location>
</feature>
<reference evidence="2 3" key="1">
    <citation type="submission" date="2023-05" db="EMBL/GenBank/DDBJ databases">
        <title>Xanthomonas rydalmerenesis sp. nov., a novel Xanthomonas species isolated from Fragaria x ananassa.</title>
        <authorList>
            <person name="McKnight D.J.E."/>
            <person name="Wong-Bajracharya J."/>
            <person name="Okoh E.B."/>
            <person name="Snijders F."/>
            <person name="Lidbetter F."/>
            <person name="Webster J."/>
            <person name="Djordjevic S.P."/>
            <person name="Bogema D.R."/>
            <person name="Chapman T.A."/>
        </authorList>
    </citation>
    <scope>NUCLEOTIDE SEQUENCE [LARGE SCALE GENOMIC DNA]</scope>
    <source>
        <strain evidence="2 3">DAR34883</strain>
    </source>
</reference>
<feature type="transmembrane region" description="Helical" evidence="1">
    <location>
        <begin position="154"/>
        <end position="175"/>
    </location>
</feature>
<feature type="transmembrane region" description="Helical" evidence="1">
    <location>
        <begin position="370"/>
        <end position="390"/>
    </location>
</feature>
<evidence type="ECO:0000313" key="3">
    <source>
        <dbReference type="Proteomes" id="UP001302020"/>
    </source>
</evidence>
<evidence type="ECO:0000256" key="1">
    <source>
        <dbReference type="SAM" id="Phobius"/>
    </source>
</evidence>
<feature type="transmembrane region" description="Helical" evidence="1">
    <location>
        <begin position="328"/>
        <end position="350"/>
    </location>
</feature>
<feature type="transmembrane region" description="Helical" evidence="1">
    <location>
        <begin position="397"/>
        <end position="420"/>
    </location>
</feature>
<feature type="transmembrane region" description="Helical" evidence="1">
    <location>
        <begin position="98"/>
        <end position="117"/>
    </location>
</feature>
<dbReference type="EMBL" id="CP126172">
    <property type="protein sequence ID" value="WOS40307.1"/>
    <property type="molecule type" value="Genomic_DNA"/>
</dbReference>
<dbReference type="RefSeq" id="WP_184448443.1">
    <property type="nucleotide sequence ID" value="NZ_CP126170.1"/>
</dbReference>
<organism evidence="2 3">
    <name type="scientific">Xanthomonas rydalmerensis</name>
    <dbReference type="NCBI Taxonomy" id="3046274"/>
    <lineage>
        <taxon>Bacteria</taxon>
        <taxon>Pseudomonadati</taxon>
        <taxon>Pseudomonadota</taxon>
        <taxon>Gammaproteobacteria</taxon>
        <taxon>Lysobacterales</taxon>
        <taxon>Lysobacteraceae</taxon>
        <taxon>Xanthomonas</taxon>
    </lineage>
</organism>
<feature type="transmembrane region" description="Helical" evidence="1">
    <location>
        <begin position="20"/>
        <end position="37"/>
    </location>
</feature>
<feature type="transmembrane region" description="Helical" evidence="1">
    <location>
        <begin position="187"/>
        <end position="220"/>
    </location>
</feature>
<protein>
    <submittedName>
        <fullName evidence="2">Uncharacterized protein</fullName>
    </submittedName>
</protein>
<name>A0ABZ0JKJ4_9XANT</name>
<keyword evidence="1" id="KW-0472">Membrane</keyword>
<feature type="transmembrane region" description="Helical" evidence="1">
    <location>
        <begin position="298"/>
        <end position="316"/>
    </location>
</feature>
<accession>A0ABZ0JKJ4</accession>